<dbReference type="InterPro" id="IPR002751">
    <property type="entry name" value="CbiM/NikMN"/>
</dbReference>
<feature type="transmembrane region" description="Helical" evidence="7">
    <location>
        <begin position="177"/>
        <end position="197"/>
    </location>
</feature>
<evidence type="ECO:0000256" key="4">
    <source>
        <dbReference type="ARBA" id="ARBA00022692"/>
    </source>
</evidence>
<sequence length="210" mass="21937">MHIPDGFLDPVTCAATYLIALAFGVVAFRRAKPASDEAKLLVPVLAAAIFVAQMLNWPLPGGTSLHLVGGALSAILVGPWLGYFVMLLVLLVQALVFHDGGITTLGANVLNMGIVAVFTGYLVYRAFPERWRVAGAFLAGWLSLTLAGLVCGVELGLSSLAGQFLYGFSVTLPVMGGWHALLGLIEGAITAAVYAYLRARAPALVAGGRV</sequence>
<accession>A0A7C4B9V2</accession>
<dbReference type="PANTHER" id="PTHR34229">
    <property type="entry name" value="METAL TRANSPORT PROTEIN HI_1621-RELATED"/>
    <property type="match status" value="1"/>
</dbReference>
<proteinExistence type="predicted"/>
<feature type="transmembrane region" description="Helical" evidence="7">
    <location>
        <begin position="71"/>
        <end position="96"/>
    </location>
</feature>
<reference evidence="8" key="1">
    <citation type="journal article" date="2020" name="mSystems">
        <title>Genome- and Community-Level Interaction Insights into Carbon Utilization and Element Cycling Functions of Hydrothermarchaeota in Hydrothermal Sediment.</title>
        <authorList>
            <person name="Zhou Z."/>
            <person name="Liu Y."/>
            <person name="Xu W."/>
            <person name="Pan J."/>
            <person name="Luo Z.H."/>
            <person name="Li M."/>
        </authorList>
    </citation>
    <scope>NUCLEOTIDE SEQUENCE [LARGE SCALE GENOMIC DNA]</scope>
    <source>
        <strain evidence="8">SpSt-735</strain>
    </source>
</reference>
<dbReference type="GO" id="GO:0000041">
    <property type="term" value="P:transition metal ion transport"/>
    <property type="evidence" value="ECO:0007669"/>
    <property type="project" value="InterPro"/>
</dbReference>
<feature type="transmembrane region" description="Helical" evidence="7">
    <location>
        <begin position="136"/>
        <end position="157"/>
    </location>
</feature>
<keyword evidence="2" id="KW-0813">Transport</keyword>
<comment type="caution">
    <text evidence="8">The sequence shown here is derived from an EMBL/GenBank/DDBJ whole genome shotgun (WGS) entry which is preliminary data.</text>
</comment>
<dbReference type="Gene3D" id="1.10.1760.20">
    <property type="match status" value="1"/>
</dbReference>
<evidence type="ECO:0000256" key="2">
    <source>
        <dbReference type="ARBA" id="ARBA00022448"/>
    </source>
</evidence>
<feature type="transmembrane region" description="Helical" evidence="7">
    <location>
        <begin position="40"/>
        <end position="59"/>
    </location>
</feature>
<dbReference type="PANTHER" id="PTHR34229:SF1">
    <property type="entry name" value="METAL TRANSPORT PROTEIN HI_1621-RELATED"/>
    <property type="match status" value="1"/>
</dbReference>
<evidence type="ECO:0000256" key="5">
    <source>
        <dbReference type="ARBA" id="ARBA00022989"/>
    </source>
</evidence>
<keyword evidence="5 7" id="KW-1133">Transmembrane helix</keyword>
<evidence type="ECO:0000256" key="3">
    <source>
        <dbReference type="ARBA" id="ARBA00022475"/>
    </source>
</evidence>
<name>A0A7C4B9V2_THEPE</name>
<gene>
    <name evidence="8" type="ORF">ENV17_05300</name>
</gene>
<evidence type="ECO:0000313" key="8">
    <source>
        <dbReference type="EMBL" id="HGI43781.1"/>
    </source>
</evidence>
<dbReference type="AlphaFoldDB" id="A0A7C4B9V2"/>
<keyword evidence="4 7" id="KW-0812">Transmembrane</keyword>
<keyword evidence="6 7" id="KW-0472">Membrane</keyword>
<protein>
    <submittedName>
        <fullName evidence="8">Metal transporter</fullName>
    </submittedName>
</protein>
<dbReference type="EMBL" id="DTFI01000122">
    <property type="protein sequence ID" value="HGI43781.1"/>
    <property type="molecule type" value="Genomic_DNA"/>
</dbReference>
<feature type="transmembrane region" description="Helical" evidence="7">
    <location>
        <begin position="102"/>
        <end position="124"/>
    </location>
</feature>
<dbReference type="Pfam" id="PF01891">
    <property type="entry name" value="CbiM"/>
    <property type="match status" value="1"/>
</dbReference>
<evidence type="ECO:0000256" key="7">
    <source>
        <dbReference type="SAM" id="Phobius"/>
    </source>
</evidence>
<evidence type="ECO:0000256" key="6">
    <source>
        <dbReference type="ARBA" id="ARBA00023136"/>
    </source>
</evidence>
<comment type="subcellular location">
    <subcellularLocation>
        <location evidence="1">Cell membrane</location>
        <topology evidence="1">Multi-pass membrane protein</topology>
    </subcellularLocation>
</comment>
<feature type="transmembrane region" description="Helical" evidence="7">
    <location>
        <begin position="7"/>
        <end position="28"/>
    </location>
</feature>
<evidence type="ECO:0000256" key="1">
    <source>
        <dbReference type="ARBA" id="ARBA00004651"/>
    </source>
</evidence>
<keyword evidence="3" id="KW-1003">Cell membrane</keyword>
<dbReference type="GO" id="GO:0005886">
    <property type="term" value="C:plasma membrane"/>
    <property type="evidence" value="ECO:0007669"/>
    <property type="project" value="UniProtKB-SubCell"/>
</dbReference>
<organism evidence="8">
    <name type="scientific">Thermofilum pendens</name>
    <dbReference type="NCBI Taxonomy" id="2269"/>
    <lineage>
        <taxon>Archaea</taxon>
        <taxon>Thermoproteota</taxon>
        <taxon>Thermoprotei</taxon>
        <taxon>Thermofilales</taxon>
        <taxon>Thermofilaceae</taxon>
        <taxon>Thermofilum</taxon>
    </lineage>
</organism>